<organism evidence="2 3">
    <name type="scientific">Rhipicephalus microplus</name>
    <name type="common">Cattle tick</name>
    <name type="synonym">Boophilus microplus</name>
    <dbReference type="NCBI Taxonomy" id="6941"/>
    <lineage>
        <taxon>Eukaryota</taxon>
        <taxon>Metazoa</taxon>
        <taxon>Ecdysozoa</taxon>
        <taxon>Arthropoda</taxon>
        <taxon>Chelicerata</taxon>
        <taxon>Arachnida</taxon>
        <taxon>Acari</taxon>
        <taxon>Parasitiformes</taxon>
        <taxon>Ixodida</taxon>
        <taxon>Ixodoidea</taxon>
        <taxon>Ixodidae</taxon>
        <taxon>Rhipicephalinae</taxon>
        <taxon>Rhipicephalus</taxon>
        <taxon>Boophilus</taxon>
    </lineage>
</organism>
<dbReference type="EMBL" id="JABSTU010000001">
    <property type="protein sequence ID" value="KAH8040908.1"/>
    <property type="molecule type" value="Genomic_DNA"/>
</dbReference>
<evidence type="ECO:0000256" key="1">
    <source>
        <dbReference type="SAM" id="MobiDB-lite"/>
    </source>
</evidence>
<proteinExistence type="predicted"/>
<keyword evidence="3" id="KW-1185">Reference proteome</keyword>
<sequence length="194" mass="21845">MNVVEIEGETLSPEEYNDTQGWVVAHERRKKAKDKRNAEPATNAGGASMEASRRLKDFLHRRPVPKDSQLPEDDYKVVIRPEGGLDLTRQSLALIRDCVLRAAKLQPDITGEDTLRINMRQNIMIMSTPSLANAMEYSNIKEIMINDKSYATVAYVTALENTSKGVIHGIPKYDNQEDIEKSLVNQKKPTILHA</sequence>
<dbReference type="AlphaFoldDB" id="A0A9J6F304"/>
<protein>
    <submittedName>
        <fullName evidence="2">Uncharacterized protein</fullName>
    </submittedName>
</protein>
<evidence type="ECO:0000313" key="3">
    <source>
        <dbReference type="Proteomes" id="UP000821866"/>
    </source>
</evidence>
<name>A0A9J6F304_RHIMP</name>
<feature type="region of interest" description="Disordered" evidence="1">
    <location>
        <begin position="28"/>
        <end position="52"/>
    </location>
</feature>
<reference evidence="2" key="2">
    <citation type="submission" date="2021-09" db="EMBL/GenBank/DDBJ databases">
        <authorList>
            <person name="Jia N."/>
            <person name="Wang J."/>
            <person name="Shi W."/>
            <person name="Du L."/>
            <person name="Sun Y."/>
            <person name="Zhan W."/>
            <person name="Jiang J."/>
            <person name="Wang Q."/>
            <person name="Zhang B."/>
            <person name="Ji P."/>
            <person name="Sakyi L.B."/>
            <person name="Cui X."/>
            <person name="Yuan T."/>
            <person name="Jiang B."/>
            <person name="Yang W."/>
            <person name="Lam T.T.-Y."/>
            <person name="Chang Q."/>
            <person name="Ding S."/>
            <person name="Wang X."/>
            <person name="Zhu J."/>
            <person name="Ruan X."/>
            <person name="Zhao L."/>
            <person name="Wei J."/>
            <person name="Que T."/>
            <person name="Du C."/>
            <person name="Cheng J."/>
            <person name="Dai P."/>
            <person name="Han X."/>
            <person name="Huang E."/>
            <person name="Gao Y."/>
            <person name="Liu J."/>
            <person name="Shao H."/>
            <person name="Ye R."/>
            <person name="Li L."/>
            <person name="Wei W."/>
            <person name="Wang X."/>
            <person name="Wang C."/>
            <person name="Huo Q."/>
            <person name="Li W."/>
            <person name="Guo W."/>
            <person name="Chen H."/>
            <person name="Chen S."/>
            <person name="Zhou L."/>
            <person name="Zhou L."/>
            <person name="Ni X."/>
            <person name="Tian J."/>
            <person name="Zhou Y."/>
            <person name="Sheng Y."/>
            <person name="Liu T."/>
            <person name="Pan Y."/>
            <person name="Xia L."/>
            <person name="Li J."/>
            <person name="Zhao F."/>
            <person name="Cao W."/>
        </authorList>
    </citation>
    <scope>NUCLEOTIDE SEQUENCE</scope>
    <source>
        <strain evidence="2">Rmic-2018</strain>
        <tissue evidence="2">Larvae</tissue>
    </source>
</reference>
<comment type="caution">
    <text evidence="2">The sequence shown here is derived from an EMBL/GenBank/DDBJ whole genome shotgun (WGS) entry which is preliminary data.</text>
</comment>
<dbReference type="VEuPathDB" id="VectorBase:LOC119164095"/>
<gene>
    <name evidence="2" type="ORF">HPB51_013078</name>
</gene>
<evidence type="ECO:0000313" key="2">
    <source>
        <dbReference type="EMBL" id="KAH8040908.1"/>
    </source>
</evidence>
<dbReference type="Proteomes" id="UP000821866">
    <property type="component" value="Chromosome 1"/>
</dbReference>
<accession>A0A9J6F304</accession>
<reference evidence="2" key="1">
    <citation type="journal article" date="2020" name="Cell">
        <title>Large-Scale Comparative Analyses of Tick Genomes Elucidate Their Genetic Diversity and Vector Capacities.</title>
        <authorList>
            <consortium name="Tick Genome and Microbiome Consortium (TIGMIC)"/>
            <person name="Jia N."/>
            <person name="Wang J."/>
            <person name="Shi W."/>
            <person name="Du L."/>
            <person name="Sun Y."/>
            <person name="Zhan W."/>
            <person name="Jiang J.F."/>
            <person name="Wang Q."/>
            <person name="Zhang B."/>
            <person name="Ji P."/>
            <person name="Bell-Sakyi L."/>
            <person name="Cui X.M."/>
            <person name="Yuan T.T."/>
            <person name="Jiang B.G."/>
            <person name="Yang W.F."/>
            <person name="Lam T.T."/>
            <person name="Chang Q.C."/>
            <person name="Ding S.J."/>
            <person name="Wang X.J."/>
            <person name="Zhu J.G."/>
            <person name="Ruan X.D."/>
            <person name="Zhao L."/>
            <person name="Wei J.T."/>
            <person name="Ye R.Z."/>
            <person name="Que T.C."/>
            <person name="Du C.H."/>
            <person name="Zhou Y.H."/>
            <person name="Cheng J.X."/>
            <person name="Dai P.F."/>
            <person name="Guo W.B."/>
            <person name="Han X.H."/>
            <person name="Huang E.J."/>
            <person name="Li L.F."/>
            <person name="Wei W."/>
            <person name="Gao Y.C."/>
            <person name="Liu J.Z."/>
            <person name="Shao H.Z."/>
            <person name="Wang X."/>
            <person name="Wang C.C."/>
            <person name="Yang T.C."/>
            <person name="Huo Q.B."/>
            <person name="Li W."/>
            <person name="Chen H.Y."/>
            <person name="Chen S.E."/>
            <person name="Zhou L.G."/>
            <person name="Ni X.B."/>
            <person name="Tian J.H."/>
            <person name="Sheng Y."/>
            <person name="Liu T."/>
            <person name="Pan Y.S."/>
            <person name="Xia L.Y."/>
            <person name="Li J."/>
            <person name="Zhao F."/>
            <person name="Cao W.C."/>
        </authorList>
    </citation>
    <scope>NUCLEOTIDE SEQUENCE</scope>
    <source>
        <strain evidence="2">Rmic-2018</strain>
    </source>
</reference>